<name>A0A1I8BJM8_MELHA</name>
<sequence>MLLFSCTPSIVHQPPNYLINYLIVLPLTPRLRFIGGIKENKLVGTDWSIRPQPPLFGQLSPFDTKTINCYANPSTYADNLEGVTIDWDVGLQKVKCNKVTANTGNCMLAYGCSNFINGKNNTYYNCLSYDFVLNVHKRPPTQFIPIIITEKNFCKMMKKEFICEECCICYNNDCNKDFKKCKNQGKKAQNLFKIYKDQKPNDTPILKIKYPITTTTTTMTTTIKTTLKTTKKTTLSTKTIEKSK</sequence>
<dbReference type="Proteomes" id="UP000095281">
    <property type="component" value="Unplaced"/>
</dbReference>
<protein>
    <submittedName>
        <fullName evidence="2">Uncharacterized protein</fullName>
    </submittedName>
</protein>
<evidence type="ECO:0000313" key="2">
    <source>
        <dbReference type="WBParaSite" id="MhA1_Contig2561.frz3.gene1"/>
    </source>
</evidence>
<dbReference type="AlphaFoldDB" id="A0A1I8BJM8"/>
<proteinExistence type="predicted"/>
<keyword evidence="1" id="KW-1185">Reference proteome</keyword>
<organism evidence="1 2">
    <name type="scientific">Meloidogyne hapla</name>
    <name type="common">Root-knot nematode worm</name>
    <dbReference type="NCBI Taxonomy" id="6305"/>
    <lineage>
        <taxon>Eukaryota</taxon>
        <taxon>Metazoa</taxon>
        <taxon>Ecdysozoa</taxon>
        <taxon>Nematoda</taxon>
        <taxon>Chromadorea</taxon>
        <taxon>Rhabditida</taxon>
        <taxon>Tylenchina</taxon>
        <taxon>Tylenchomorpha</taxon>
        <taxon>Tylenchoidea</taxon>
        <taxon>Meloidogynidae</taxon>
        <taxon>Meloidogyninae</taxon>
        <taxon>Meloidogyne</taxon>
    </lineage>
</organism>
<evidence type="ECO:0000313" key="1">
    <source>
        <dbReference type="Proteomes" id="UP000095281"/>
    </source>
</evidence>
<dbReference type="WBParaSite" id="MhA1_Contig2561.frz3.gene1">
    <property type="protein sequence ID" value="MhA1_Contig2561.frz3.gene1"/>
    <property type="gene ID" value="MhA1_Contig2561.frz3.gene1"/>
</dbReference>
<reference evidence="2" key="1">
    <citation type="submission" date="2016-11" db="UniProtKB">
        <authorList>
            <consortium name="WormBaseParasite"/>
        </authorList>
    </citation>
    <scope>IDENTIFICATION</scope>
</reference>
<accession>A0A1I8BJM8</accession>